<keyword evidence="3" id="KW-1185">Reference proteome</keyword>
<gene>
    <name evidence="2" type="ORF">PCOR1329_LOCUS55367</name>
</gene>
<protein>
    <submittedName>
        <fullName evidence="2">Uncharacterized protein</fullName>
    </submittedName>
</protein>
<sequence length="130" mass="14137">DLAPAEAAPTGRRALTEQERVHFESLLNFAAFSHKDRPQRVFLPCGGQPPPPPRRPSQAAKADQEEEARVNSDAQTVLKGAANRKIQMKCPDIAKNLHQQLVDSHVKCLEATFALMVEVCVNGGDLKGAS</sequence>
<evidence type="ECO:0000256" key="1">
    <source>
        <dbReference type="SAM" id="MobiDB-lite"/>
    </source>
</evidence>
<dbReference type="EMBL" id="CAUYUJ010016787">
    <property type="protein sequence ID" value="CAK0868829.1"/>
    <property type="molecule type" value="Genomic_DNA"/>
</dbReference>
<name>A0ABN9V7U2_9DINO</name>
<comment type="caution">
    <text evidence="2">The sequence shown here is derived from an EMBL/GenBank/DDBJ whole genome shotgun (WGS) entry which is preliminary data.</text>
</comment>
<organism evidence="2 3">
    <name type="scientific">Prorocentrum cordatum</name>
    <dbReference type="NCBI Taxonomy" id="2364126"/>
    <lineage>
        <taxon>Eukaryota</taxon>
        <taxon>Sar</taxon>
        <taxon>Alveolata</taxon>
        <taxon>Dinophyceae</taxon>
        <taxon>Prorocentrales</taxon>
        <taxon>Prorocentraceae</taxon>
        <taxon>Prorocentrum</taxon>
    </lineage>
</organism>
<evidence type="ECO:0000313" key="3">
    <source>
        <dbReference type="Proteomes" id="UP001189429"/>
    </source>
</evidence>
<feature type="non-terminal residue" evidence="2">
    <location>
        <position position="1"/>
    </location>
</feature>
<reference evidence="2" key="1">
    <citation type="submission" date="2023-10" db="EMBL/GenBank/DDBJ databases">
        <authorList>
            <person name="Chen Y."/>
            <person name="Shah S."/>
            <person name="Dougan E. K."/>
            <person name="Thang M."/>
            <person name="Chan C."/>
        </authorList>
    </citation>
    <scope>NUCLEOTIDE SEQUENCE [LARGE SCALE GENOMIC DNA]</scope>
</reference>
<evidence type="ECO:0000313" key="2">
    <source>
        <dbReference type="EMBL" id="CAK0868829.1"/>
    </source>
</evidence>
<feature type="non-terminal residue" evidence="2">
    <location>
        <position position="130"/>
    </location>
</feature>
<feature type="region of interest" description="Disordered" evidence="1">
    <location>
        <begin position="40"/>
        <end position="73"/>
    </location>
</feature>
<proteinExistence type="predicted"/>
<dbReference type="Proteomes" id="UP001189429">
    <property type="component" value="Unassembled WGS sequence"/>
</dbReference>
<accession>A0ABN9V7U2</accession>